<comment type="caution">
    <text evidence="3">The sequence shown here is derived from an EMBL/GenBank/DDBJ whole genome shotgun (WGS) entry which is preliminary data.</text>
</comment>
<keyword evidence="2" id="KW-1133">Transmembrane helix</keyword>
<proteinExistence type="predicted"/>
<protein>
    <recommendedName>
        <fullName evidence="5">Alanine rich membrane protein</fullName>
    </recommendedName>
</protein>
<name>A0A124E7Z6_MYCTH</name>
<accession>A0A124E7Z6</accession>
<reference evidence="4" key="2">
    <citation type="submission" date="2016-02" db="EMBL/GenBank/DDBJ databases">
        <title>Draft genome sequence of five rapidly growing Mycobacterium species.</title>
        <authorList>
            <person name="Katahira K."/>
            <person name="Gotou Y."/>
            <person name="Iida K."/>
            <person name="Ogura Y."/>
            <person name="Hayashi T."/>
        </authorList>
    </citation>
    <scope>NUCLEOTIDE SEQUENCE [LARGE SCALE GENOMIC DNA]</scope>
    <source>
        <strain evidence="4">JCM6362</strain>
    </source>
</reference>
<keyword evidence="2" id="KW-0812">Transmembrane</keyword>
<feature type="region of interest" description="Disordered" evidence="1">
    <location>
        <begin position="1"/>
        <end position="42"/>
    </location>
</feature>
<evidence type="ECO:0008006" key="5">
    <source>
        <dbReference type="Google" id="ProtNLM"/>
    </source>
</evidence>
<dbReference type="EMBL" id="BCTB01000005">
    <property type="protein sequence ID" value="GAT14156.1"/>
    <property type="molecule type" value="Genomic_DNA"/>
</dbReference>
<evidence type="ECO:0000313" key="3">
    <source>
        <dbReference type="EMBL" id="GAT14156.1"/>
    </source>
</evidence>
<evidence type="ECO:0000313" key="4">
    <source>
        <dbReference type="Proteomes" id="UP000069654"/>
    </source>
</evidence>
<dbReference type="RefSeq" id="WP_003925626.1">
    <property type="nucleotide sequence ID" value="NZ_BCTB01000005.1"/>
</dbReference>
<reference evidence="3 4" key="1">
    <citation type="journal article" date="2016" name="Genome Announc.">
        <title>Draft Genome Sequences of Five Rapidly Growing Mycobacterium Species, M. thermoresistibile, M. fortuitum subsp. acetamidolyticum, M. canariasense, M. brisbanense, and M. novocastrense.</title>
        <authorList>
            <person name="Katahira K."/>
            <person name="Ogura Y."/>
            <person name="Gotoh Y."/>
            <person name="Hayashi T."/>
        </authorList>
    </citation>
    <scope>NUCLEOTIDE SEQUENCE [LARGE SCALE GENOMIC DNA]</scope>
    <source>
        <strain evidence="3 4">JCM6362</strain>
    </source>
</reference>
<dbReference type="STRING" id="1797.RMCT_1127"/>
<dbReference type="OMA" id="INARPGV"/>
<organism evidence="3 4">
    <name type="scientific">Mycolicibacterium thermoresistibile</name>
    <name type="common">Mycobacterium thermoresistibile</name>
    <dbReference type="NCBI Taxonomy" id="1797"/>
    <lineage>
        <taxon>Bacteria</taxon>
        <taxon>Bacillati</taxon>
        <taxon>Actinomycetota</taxon>
        <taxon>Actinomycetes</taxon>
        <taxon>Mycobacteriales</taxon>
        <taxon>Mycobacteriaceae</taxon>
        <taxon>Mycolicibacterium</taxon>
    </lineage>
</organism>
<feature type="transmembrane region" description="Helical" evidence="2">
    <location>
        <begin position="103"/>
        <end position="125"/>
    </location>
</feature>
<dbReference type="AlphaFoldDB" id="A0A124E7Z6"/>
<feature type="region of interest" description="Disordered" evidence="1">
    <location>
        <begin position="74"/>
        <end position="96"/>
    </location>
</feature>
<evidence type="ECO:0000256" key="1">
    <source>
        <dbReference type="SAM" id="MobiDB-lite"/>
    </source>
</evidence>
<gene>
    <name evidence="3" type="ORF">RMCT_1127</name>
</gene>
<sequence>MDSDDDARRRSAGPDRPAPSDGGAFEPERPETPGALDPEATDRVRAELARLATDTDSAPQVPAAVTARIGAALRAAPPPTGDRSGRPGPAHAVRSPLPPLRRVTLVVGVTAALLAAGLGAVMLLARPGTPAPGPAASPELTANRITATTARPPIGVPDDELRELLTVPPRLGPLAEPDRRTGCLRALGYTDPDALLGARPHSVDGDPGVLLLLPGTTAGLIVAVVVAPDCGPDGPAIRTERHVFQR</sequence>
<dbReference type="Proteomes" id="UP000069654">
    <property type="component" value="Unassembled WGS sequence"/>
</dbReference>
<evidence type="ECO:0000256" key="2">
    <source>
        <dbReference type="SAM" id="Phobius"/>
    </source>
</evidence>
<keyword evidence="2" id="KW-0472">Membrane</keyword>
<feature type="compositionally biased region" description="Basic and acidic residues" evidence="1">
    <location>
        <begin position="1"/>
        <end position="13"/>
    </location>
</feature>